<evidence type="ECO:0000259" key="1">
    <source>
        <dbReference type="Pfam" id="PF17171"/>
    </source>
</evidence>
<dbReference type="CDD" id="cd03193">
    <property type="entry name" value="GST_C_Metaxin"/>
    <property type="match status" value="2"/>
</dbReference>
<dbReference type="InterPro" id="IPR036282">
    <property type="entry name" value="Glutathione-S-Trfase_C_sf"/>
</dbReference>
<dbReference type="eggNOG" id="KOG0249">
    <property type="taxonomic scope" value="Eukaryota"/>
</dbReference>
<dbReference type="PANTHER" id="PTHR12289">
    <property type="entry name" value="METAXIN RELATED"/>
    <property type="match status" value="1"/>
</dbReference>
<dbReference type="InterPro" id="IPR040079">
    <property type="entry name" value="Glutathione_S-Trfase"/>
</dbReference>
<keyword evidence="3" id="KW-1185">Reference proteome</keyword>
<dbReference type="eggNOG" id="KOG4244">
    <property type="taxonomic scope" value="Eukaryota"/>
</dbReference>
<dbReference type="HOGENOM" id="CLU_804886_0_0_1"/>
<sequence length="345" mass="39950">MLTNKLGIITTPPNKHIYKNREMEKNNQEYADNLRDSGVHGAMMVINETFGPDEMANCLAIHPSKNIIRRHLTSEMTALITSARVLLKYRWFDPEFSPKLCEEMLFRVPGVLRTLAFWKIQRQLRSALYGHGMGRHTDEEINSLAERDLGAISDYLGSKKFLFGDTPCLCDAAVFSFVVNFTWAMPGCPQDKFRDDSKQVFYHSYLVLLKYRWFDPEFSPKLCEEMLFRVPGVLRTLAFWKIQRQLRSALYGHGMGRHTDEEINSLAERDLGAISDYLGSKKFLFGDTPCLCDAAVFSFVVNFTWAMPGCPQDKVIKERMKNLLEHAERMKEAYFPDWDQLIRKE</sequence>
<evidence type="ECO:0000313" key="2">
    <source>
        <dbReference type="EMBL" id="EDO29626.1"/>
    </source>
</evidence>
<dbReference type="PANTHER" id="PTHR12289:SF41">
    <property type="entry name" value="FAILED AXON CONNECTIONS-RELATED"/>
    <property type="match status" value="1"/>
</dbReference>
<accession>A7T341</accession>
<dbReference type="Gene3D" id="1.20.1050.10">
    <property type="match status" value="1"/>
</dbReference>
<protein>
    <recommendedName>
        <fullName evidence="1">Metaxin glutathione S-transferase domain-containing protein</fullName>
    </recommendedName>
</protein>
<dbReference type="GO" id="GO:0005737">
    <property type="term" value="C:cytoplasm"/>
    <property type="evidence" value="ECO:0000318"/>
    <property type="project" value="GO_Central"/>
</dbReference>
<dbReference type="AlphaFoldDB" id="A7T341"/>
<evidence type="ECO:0000313" key="3">
    <source>
        <dbReference type="Proteomes" id="UP000001593"/>
    </source>
</evidence>
<dbReference type="InterPro" id="IPR026928">
    <property type="entry name" value="FAX/IsoI-like"/>
</dbReference>
<dbReference type="Proteomes" id="UP000001593">
    <property type="component" value="Unassembled WGS sequence"/>
</dbReference>
<dbReference type="Pfam" id="PF17171">
    <property type="entry name" value="GST_C_6"/>
    <property type="match status" value="2"/>
</dbReference>
<organism evidence="2 3">
    <name type="scientific">Nematostella vectensis</name>
    <name type="common">Starlet sea anemone</name>
    <dbReference type="NCBI Taxonomy" id="45351"/>
    <lineage>
        <taxon>Eukaryota</taxon>
        <taxon>Metazoa</taxon>
        <taxon>Cnidaria</taxon>
        <taxon>Anthozoa</taxon>
        <taxon>Hexacorallia</taxon>
        <taxon>Actiniaria</taxon>
        <taxon>Edwardsiidae</taxon>
        <taxon>Nematostella</taxon>
    </lineage>
</organism>
<dbReference type="EMBL" id="DS470393">
    <property type="protein sequence ID" value="EDO29626.1"/>
    <property type="molecule type" value="Genomic_DNA"/>
</dbReference>
<dbReference type="SFLD" id="SFLDG01200">
    <property type="entry name" value="SUF1.1"/>
    <property type="match status" value="2"/>
</dbReference>
<dbReference type="InterPro" id="IPR033468">
    <property type="entry name" value="Metaxin_GST"/>
</dbReference>
<dbReference type="InterPro" id="IPR013761">
    <property type="entry name" value="SAM/pointed_sf"/>
</dbReference>
<dbReference type="PhylomeDB" id="A7T341"/>
<dbReference type="InterPro" id="IPR050931">
    <property type="entry name" value="Mito_Protein_Transport_Metaxin"/>
</dbReference>
<dbReference type="SUPFAM" id="SSF47616">
    <property type="entry name" value="GST C-terminal domain-like"/>
    <property type="match status" value="2"/>
</dbReference>
<feature type="domain" description="Metaxin glutathione S-transferase" evidence="1">
    <location>
        <begin position="145"/>
        <end position="189"/>
    </location>
</feature>
<name>A7T341_NEMVE</name>
<proteinExistence type="predicted"/>
<dbReference type="SFLD" id="SFLDS00019">
    <property type="entry name" value="Glutathione_Transferase_(cytos"/>
    <property type="match status" value="2"/>
</dbReference>
<dbReference type="STRING" id="45351.A7T341"/>
<dbReference type="Gene3D" id="1.10.150.50">
    <property type="entry name" value="Transcription Factor, Ets-1"/>
    <property type="match status" value="1"/>
</dbReference>
<reference evidence="2 3" key="1">
    <citation type="journal article" date="2007" name="Science">
        <title>Sea anemone genome reveals ancestral eumetazoan gene repertoire and genomic organization.</title>
        <authorList>
            <person name="Putnam N.H."/>
            <person name="Srivastava M."/>
            <person name="Hellsten U."/>
            <person name="Dirks B."/>
            <person name="Chapman J."/>
            <person name="Salamov A."/>
            <person name="Terry A."/>
            <person name="Shapiro H."/>
            <person name="Lindquist E."/>
            <person name="Kapitonov V.V."/>
            <person name="Jurka J."/>
            <person name="Genikhovich G."/>
            <person name="Grigoriev I.V."/>
            <person name="Lucas S.M."/>
            <person name="Steele R.E."/>
            <person name="Finnerty J.R."/>
            <person name="Technau U."/>
            <person name="Martindale M.Q."/>
            <person name="Rokhsar D.S."/>
        </authorList>
    </citation>
    <scope>NUCLEOTIDE SEQUENCE [LARGE SCALE GENOMIC DNA]</scope>
    <source>
        <strain evidence="3">CH2 X CH6</strain>
    </source>
</reference>
<feature type="domain" description="Metaxin glutathione S-transferase" evidence="1">
    <location>
        <begin position="267"/>
        <end position="330"/>
    </location>
</feature>
<dbReference type="SFLD" id="SFLDG01180">
    <property type="entry name" value="SUF1"/>
    <property type="match status" value="2"/>
</dbReference>
<gene>
    <name evidence="2" type="ORF">NEMVEDRAFT_v1g248646</name>
</gene>
<dbReference type="InParanoid" id="A7T341"/>